<dbReference type="Proteomes" id="UP000034883">
    <property type="component" value="Chromosome"/>
</dbReference>
<feature type="region of interest" description="Disordered" evidence="1">
    <location>
        <begin position="20"/>
        <end position="58"/>
    </location>
</feature>
<gene>
    <name evidence="2" type="ORF">DB32_006139</name>
</gene>
<evidence type="ECO:0000313" key="3">
    <source>
        <dbReference type="Proteomes" id="UP000034883"/>
    </source>
</evidence>
<feature type="compositionally biased region" description="Basic and acidic residues" evidence="1">
    <location>
        <begin position="24"/>
        <end position="36"/>
    </location>
</feature>
<accession>A0A0F6W744</accession>
<dbReference type="SUPFAM" id="SSF63825">
    <property type="entry name" value="YWTD domain"/>
    <property type="match status" value="1"/>
</dbReference>
<dbReference type="EMBL" id="CP011125">
    <property type="protein sequence ID" value="AKF08990.1"/>
    <property type="molecule type" value="Genomic_DNA"/>
</dbReference>
<name>A0A0F6W744_9BACT</name>
<sequence length="412" mass="41449">MSTLSWMVLGALLAVGAQGCGGGRGDDADGGHRDARASGGDGGGEGSALPVRCPPGADDPVCGQAREDNPIGAGPRPRAQVGLTPMLTGGVLDGETLVIGGSWGGGDALTGAVLEIELGSGDRRALSGVVNDPRTGEQTIGAGRALGQVQDVGVRSDGDVVALSRVSTTRVELVRIARESGDRTVLWYNQLTADGHETTAACTDGAAREIPNVDDSSLAIGPDDEMYVVARPADPSAAAIIAIAADGRSCAITTFDGEAQPPGANRGSGPKITGGMRGLRYAGGRLYGTDAGVSSLIAIDVETGDRVVISRSGSSGTVGAGEALGHSRLDVDVAGGRALTIDDELGGATRITEIDLESGDRTTVALVSNTVHAPGEGGVWFHPSRPLYVAVTWSTAIALVDPVSGEGNLISN</sequence>
<organism evidence="2 3">
    <name type="scientific">Sandaracinus amylolyticus</name>
    <dbReference type="NCBI Taxonomy" id="927083"/>
    <lineage>
        <taxon>Bacteria</taxon>
        <taxon>Pseudomonadati</taxon>
        <taxon>Myxococcota</taxon>
        <taxon>Polyangia</taxon>
        <taxon>Polyangiales</taxon>
        <taxon>Sandaracinaceae</taxon>
        <taxon>Sandaracinus</taxon>
    </lineage>
</organism>
<evidence type="ECO:0000256" key="1">
    <source>
        <dbReference type="SAM" id="MobiDB-lite"/>
    </source>
</evidence>
<dbReference type="STRING" id="927083.DB32_006139"/>
<evidence type="ECO:0000313" key="2">
    <source>
        <dbReference type="EMBL" id="AKF08990.1"/>
    </source>
</evidence>
<protein>
    <submittedName>
        <fullName evidence="2">Uncharacterized protein</fullName>
    </submittedName>
</protein>
<proteinExistence type="predicted"/>
<dbReference type="KEGG" id="samy:DB32_006139"/>
<reference evidence="2 3" key="1">
    <citation type="submission" date="2015-03" db="EMBL/GenBank/DDBJ databases">
        <title>Genome assembly of Sandaracinus amylolyticus DSM 53668.</title>
        <authorList>
            <person name="Sharma G."/>
            <person name="Subramanian S."/>
        </authorList>
    </citation>
    <scope>NUCLEOTIDE SEQUENCE [LARGE SCALE GENOMIC DNA]</scope>
    <source>
        <strain evidence="2 3">DSM 53668</strain>
    </source>
</reference>
<dbReference type="AlphaFoldDB" id="A0A0F6W744"/>
<keyword evidence="3" id="KW-1185">Reference proteome</keyword>
<dbReference type="RefSeq" id="WP_053236082.1">
    <property type="nucleotide sequence ID" value="NZ_CP011125.1"/>
</dbReference>